<comment type="caution">
    <text evidence="4">The sequence shown here is derived from an EMBL/GenBank/DDBJ whole genome shotgun (WGS) entry which is preliminary data.</text>
</comment>
<reference evidence="5" key="1">
    <citation type="journal article" date="2019" name="Int. J. Syst. Evol. Microbiol.">
        <title>The Global Catalogue of Microorganisms (GCM) 10K type strain sequencing project: providing services to taxonomists for standard genome sequencing and annotation.</title>
        <authorList>
            <consortium name="The Broad Institute Genomics Platform"/>
            <consortium name="The Broad Institute Genome Sequencing Center for Infectious Disease"/>
            <person name="Wu L."/>
            <person name="Ma J."/>
        </authorList>
    </citation>
    <scope>NUCLEOTIDE SEQUENCE [LARGE SCALE GENOMIC DNA]</scope>
    <source>
        <strain evidence="5">JCM 9918</strain>
    </source>
</reference>
<proteinExistence type="inferred from homology"/>
<evidence type="ECO:0000256" key="2">
    <source>
        <dbReference type="ARBA" id="ARBA00022679"/>
    </source>
</evidence>
<dbReference type="PANTHER" id="PTHR23416:SF23">
    <property type="entry name" value="ACETYLTRANSFERASE C18B11.09C-RELATED"/>
    <property type="match status" value="1"/>
</dbReference>
<evidence type="ECO:0000313" key="5">
    <source>
        <dbReference type="Proteomes" id="UP001596112"/>
    </source>
</evidence>
<sequence length="402" mass="42163">MRHWRPNRPGVDPGARIICEELSLAADVVVGPGSVLVGDRIEIAEGTVIGPGCDLRASELLIGPRSEFGSDVRVLVAERFSVGAAARVARGASLTCRSFRAGNLLYFGDEASVGYGGTTASSAHVSIGSRVTIGQHSILNANLPITIGDNVGTGSYLSIWTHGYHFGHGPLDGFETAYAPVTIEDNVWLGFHITLLPGVSVGRNSIVAAGAVVARSLPENVLAAGVPAKVKKAIPAQRLAPDAAVDAVAAVVDRWAEELRWKGHRASREPGGGAWTSALNTSGGAVSERMTVTVQSRDQPVAATDDGAHRAVVFVDGLPDGFERDRTDISFFDVRNGTMGGPRTRLSEDLRNELRRHAMPCGETHTFTSIEPEPFGRLSRVDDAGEGLGAAGDGVAAGTARH</sequence>
<name>A0ABW1BEZ8_9ACTN</name>
<dbReference type="RefSeq" id="WP_272171490.1">
    <property type="nucleotide sequence ID" value="NZ_JAQOSL010000031.1"/>
</dbReference>
<keyword evidence="2" id="KW-0808">Transferase</keyword>
<protein>
    <submittedName>
        <fullName evidence="4">DapH/DapD/GlmU-related protein</fullName>
    </submittedName>
</protein>
<dbReference type="Pfam" id="PF00132">
    <property type="entry name" value="Hexapep"/>
    <property type="match status" value="1"/>
</dbReference>
<dbReference type="InterPro" id="IPR051159">
    <property type="entry name" value="Hexapeptide_acetyltransf"/>
</dbReference>
<evidence type="ECO:0000256" key="3">
    <source>
        <dbReference type="SAM" id="MobiDB-lite"/>
    </source>
</evidence>
<dbReference type="PANTHER" id="PTHR23416">
    <property type="entry name" value="SIALIC ACID SYNTHASE-RELATED"/>
    <property type="match status" value="1"/>
</dbReference>
<evidence type="ECO:0000256" key="1">
    <source>
        <dbReference type="ARBA" id="ARBA00007274"/>
    </source>
</evidence>
<accession>A0ABW1BEZ8</accession>
<organism evidence="4 5">
    <name type="scientific">Streptomyces heilongjiangensis</name>
    <dbReference type="NCBI Taxonomy" id="945052"/>
    <lineage>
        <taxon>Bacteria</taxon>
        <taxon>Bacillati</taxon>
        <taxon>Actinomycetota</taxon>
        <taxon>Actinomycetes</taxon>
        <taxon>Kitasatosporales</taxon>
        <taxon>Streptomycetaceae</taxon>
        <taxon>Streptomyces</taxon>
    </lineage>
</organism>
<evidence type="ECO:0000313" key="4">
    <source>
        <dbReference type="EMBL" id="MFC5811672.1"/>
    </source>
</evidence>
<dbReference type="EMBL" id="JBHSNZ010000026">
    <property type="protein sequence ID" value="MFC5811672.1"/>
    <property type="molecule type" value="Genomic_DNA"/>
</dbReference>
<dbReference type="InterPro" id="IPR011004">
    <property type="entry name" value="Trimer_LpxA-like_sf"/>
</dbReference>
<comment type="similarity">
    <text evidence="1">Belongs to the transferase hexapeptide repeat family.</text>
</comment>
<dbReference type="Pfam" id="PF14602">
    <property type="entry name" value="Hexapep_2"/>
    <property type="match status" value="1"/>
</dbReference>
<dbReference type="SUPFAM" id="SSF51161">
    <property type="entry name" value="Trimeric LpxA-like enzymes"/>
    <property type="match status" value="1"/>
</dbReference>
<gene>
    <name evidence="4" type="ORF">ACFQGO_29910</name>
</gene>
<dbReference type="InterPro" id="IPR001451">
    <property type="entry name" value="Hexapep"/>
</dbReference>
<dbReference type="CDD" id="cd04647">
    <property type="entry name" value="LbH_MAT_like"/>
    <property type="match status" value="1"/>
</dbReference>
<feature type="region of interest" description="Disordered" evidence="3">
    <location>
        <begin position="383"/>
        <end position="402"/>
    </location>
</feature>
<dbReference type="Gene3D" id="2.160.10.10">
    <property type="entry name" value="Hexapeptide repeat proteins"/>
    <property type="match status" value="2"/>
</dbReference>
<keyword evidence="5" id="KW-1185">Reference proteome</keyword>
<dbReference type="Proteomes" id="UP001596112">
    <property type="component" value="Unassembled WGS sequence"/>
</dbReference>
<feature type="compositionally biased region" description="Low complexity" evidence="3">
    <location>
        <begin position="393"/>
        <end position="402"/>
    </location>
</feature>